<dbReference type="Proteomes" id="UP001143543">
    <property type="component" value="Unassembled WGS sequence"/>
</dbReference>
<dbReference type="PROSITE" id="PS51186">
    <property type="entry name" value="GNAT"/>
    <property type="match status" value="1"/>
</dbReference>
<evidence type="ECO:0000313" key="3">
    <source>
        <dbReference type="Proteomes" id="UP001143543"/>
    </source>
</evidence>
<reference evidence="2" key="1">
    <citation type="submission" date="2022-07" db="EMBL/GenBank/DDBJ databases">
        <title>Taxonomy of Novel Oxalotrophic and Methylotrophic Bacteria.</title>
        <authorList>
            <person name="Sahin N."/>
            <person name="Tani A."/>
        </authorList>
    </citation>
    <scope>NUCLEOTIDE SEQUENCE</scope>
    <source>
        <strain evidence="2">Y10</strain>
    </source>
</reference>
<dbReference type="Gene3D" id="3.40.630.30">
    <property type="match status" value="1"/>
</dbReference>
<protein>
    <submittedName>
        <fullName evidence="2">N-acetyltransferase</fullName>
    </submittedName>
</protein>
<organism evidence="2 3">
    <name type="scientific">Neptunitalea lumnitzerae</name>
    <dbReference type="NCBI Taxonomy" id="2965509"/>
    <lineage>
        <taxon>Bacteria</taxon>
        <taxon>Pseudomonadati</taxon>
        <taxon>Bacteroidota</taxon>
        <taxon>Flavobacteriia</taxon>
        <taxon>Flavobacteriales</taxon>
        <taxon>Flavobacteriaceae</taxon>
        <taxon>Neptunitalea</taxon>
    </lineage>
</organism>
<dbReference type="PANTHER" id="PTHR43792">
    <property type="entry name" value="GNAT FAMILY, PUTATIVE (AFU_ORTHOLOGUE AFUA_3G00765)-RELATED-RELATED"/>
    <property type="match status" value="1"/>
</dbReference>
<dbReference type="SUPFAM" id="SSF55729">
    <property type="entry name" value="Acyl-CoA N-acyltransferases (Nat)"/>
    <property type="match status" value="1"/>
</dbReference>
<accession>A0ABQ5MEM9</accession>
<sequence length="173" mass="19935">MLKVDQPQLITERLVLRKLGITDWEVVQFLRSDSGVNRYVDRPETPTKEEAIAFIEKICDGIDNRRCYYWVLCTKDNPEMIGSICLWNFALDVTSAEVGYDLHPTHQGKGYMKEALEAICNFSFDILQLTHIEAYTHKDNIASRKLLEKQGFILQEGKTDPGFPHNIVYRLAP</sequence>
<gene>
    <name evidence="2" type="primary">rimI</name>
    <name evidence="2" type="ORF">Y10_01960</name>
</gene>
<dbReference type="RefSeq" id="WP_281763493.1">
    <property type="nucleotide sequence ID" value="NZ_BRVO01000001.1"/>
</dbReference>
<feature type="domain" description="N-acetyltransferase" evidence="1">
    <location>
        <begin position="14"/>
        <end position="173"/>
    </location>
</feature>
<name>A0ABQ5MEM9_9FLAO</name>
<dbReference type="EMBL" id="BRVO01000001">
    <property type="protein sequence ID" value="GLB47828.1"/>
    <property type="molecule type" value="Genomic_DNA"/>
</dbReference>
<keyword evidence="3" id="KW-1185">Reference proteome</keyword>
<comment type="caution">
    <text evidence="2">The sequence shown here is derived from an EMBL/GenBank/DDBJ whole genome shotgun (WGS) entry which is preliminary data.</text>
</comment>
<dbReference type="InterPro" id="IPR000182">
    <property type="entry name" value="GNAT_dom"/>
</dbReference>
<evidence type="ECO:0000259" key="1">
    <source>
        <dbReference type="PROSITE" id="PS51186"/>
    </source>
</evidence>
<proteinExistence type="predicted"/>
<dbReference type="InterPro" id="IPR051531">
    <property type="entry name" value="N-acetyltransferase"/>
</dbReference>
<evidence type="ECO:0000313" key="2">
    <source>
        <dbReference type="EMBL" id="GLB47828.1"/>
    </source>
</evidence>
<dbReference type="PANTHER" id="PTHR43792:SF1">
    <property type="entry name" value="N-ACETYLTRANSFERASE DOMAIN-CONTAINING PROTEIN"/>
    <property type="match status" value="1"/>
</dbReference>
<dbReference type="InterPro" id="IPR016181">
    <property type="entry name" value="Acyl_CoA_acyltransferase"/>
</dbReference>
<dbReference type="Pfam" id="PF13302">
    <property type="entry name" value="Acetyltransf_3"/>
    <property type="match status" value="1"/>
</dbReference>